<dbReference type="PANTHER" id="PTHR39569">
    <property type="entry name" value="INORGANIC TRIPHOSPHATASE"/>
    <property type="match status" value="1"/>
</dbReference>
<dbReference type="InterPro" id="IPR039013">
    <property type="entry name" value="YgiF"/>
</dbReference>
<dbReference type="EMBL" id="CP004846">
    <property type="protein sequence ID" value="AGP76910.1"/>
    <property type="molecule type" value="Genomic_DNA"/>
</dbReference>
<proteinExistence type="predicted"/>
<reference evidence="2 3" key="1">
    <citation type="journal article" date="2013" name="Genome Biol. Evol.">
        <title>Genomic Diversity of "Deep Ecotype" Alteromonas macleodii Isolates: Evidence for Pan-Mediterranean Clonal Frames.</title>
        <authorList>
            <person name="Lopez-Perez M."/>
            <person name="Gonzaga A."/>
            <person name="Rodriguez-Valera F."/>
        </authorList>
    </citation>
    <scope>NUCLEOTIDE SEQUENCE [LARGE SCALE GENOMIC DNA]</scope>
    <source>
        <strain evidence="3">'English Channel 615'</strain>
    </source>
</reference>
<dbReference type="KEGG" id="amh:I633_03060"/>
<evidence type="ECO:0000259" key="1">
    <source>
        <dbReference type="PROSITE" id="PS51707"/>
    </source>
</evidence>
<gene>
    <name evidence="2" type="ORF">I633_03060</name>
</gene>
<sequence length="521" mass="59192">MRKLSDKGKVSASSAVLSATMSEIELKFVTGDDAHQAFTQRVLPLFEKHRIQVNSHREMRLENDYYDTEKLDFQNQKMGFRVRGNNGEYEQTLKTNGVVSGGLHKRMEYNVSLEKSQPDLALFDESVWPQGWDVSAKNASLSKQFSTHFTRNAYVVALDDSEVEIVLDCGKASTEKASSPINEIELELMSGDINTLFTLAVLINDNMPVRLSDVSKAAQGYQLLHGFNAKIRHLPDFLALEDTTTTEEAFSRAVQTALAHWQHHEHVFCESGSIKMLAEVAKSVRLLLQSVSLYLPVLQCPELLALHKKLVAHAQKWGWQDDLQSLRYLLSKKSMFSKTLSKHPAVVSYLQGRQTGLMQAHEPEKLFFDNDATDIKLHAISLIQNKPWQKEATGYDHPVLDHAKGWLSQGWQTVQQSMPLSKTMGPVNYSAVEIMLRQTLWSGFLLGDLFVEERGNFRAPWLDLLTGIDELNALLMLKQSIDDAEVDSHDEVRKWTAEKLSTLIRIMERTRTVAMQRDVYW</sequence>
<dbReference type="Proteomes" id="UP000014909">
    <property type="component" value="Chromosome"/>
</dbReference>
<feature type="domain" description="CYTH" evidence="1">
    <location>
        <begin position="21"/>
        <end position="227"/>
    </location>
</feature>
<dbReference type="AlphaFoldDB" id="S5AB56"/>
<evidence type="ECO:0000313" key="2">
    <source>
        <dbReference type="EMBL" id="AGP76910.1"/>
    </source>
</evidence>
<dbReference type="PATRIC" id="fig|1300253.3.peg.628"/>
<dbReference type="PANTHER" id="PTHR39569:SF1">
    <property type="entry name" value="INORGANIC TRIPHOSPHATASE"/>
    <property type="match status" value="1"/>
</dbReference>
<organism evidence="2 3">
    <name type="scientific">Alteromonas mediterranea 615</name>
    <dbReference type="NCBI Taxonomy" id="1300253"/>
    <lineage>
        <taxon>Bacteria</taxon>
        <taxon>Pseudomonadati</taxon>
        <taxon>Pseudomonadota</taxon>
        <taxon>Gammaproteobacteria</taxon>
        <taxon>Alteromonadales</taxon>
        <taxon>Alteromonadaceae</taxon>
        <taxon>Alteromonas/Salinimonas group</taxon>
        <taxon>Alteromonas</taxon>
    </lineage>
</organism>
<dbReference type="Gene3D" id="2.40.320.10">
    <property type="entry name" value="Hypothetical Protein Pfu-838710-001"/>
    <property type="match status" value="1"/>
</dbReference>
<dbReference type="BioCyc" id="AMAC1300253:G12YX-487-MONOMER"/>
<evidence type="ECO:0000313" key="3">
    <source>
        <dbReference type="Proteomes" id="UP000014909"/>
    </source>
</evidence>
<dbReference type="GO" id="GO:0046872">
    <property type="term" value="F:metal ion binding"/>
    <property type="evidence" value="ECO:0007669"/>
    <property type="project" value="TreeGrafter"/>
</dbReference>
<protein>
    <recommendedName>
        <fullName evidence="1">CYTH domain-containing protein</fullName>
    </recommendedName>
</protein>
<dbReference type="InterPro" id="IPR023577">
    <property type="entry name" value="CYTH_domain"/>
</dbReference>
<dbReference type="InterPro" id="IPR033469">
    <property type="entry name" value="CYTH-like_dom_sf"/>
</dbReference>
<dbReference type="Pfam" id="PF01928">
    <property type="entry name" value="CYTH"/>
    <property type="match status" value="1"/>
</dbReference>
<name>S5AB56_9ALTE</name>
<accession>S5AB56</accession>
<dbReference type="GO" id="GO:0050355">
    <property type="term" value="F:inorganic triphosphate phosphatase activity"/>
    <property type="evidence" value="ECO:0007669"/>
    <property type="project" value="InterPro"/>
</dbReference>
<dbReference type="PROSITE" id="PS51707">
    <property type="entry name" value="CYTH"/>
    <property type="match status" value="1"/>
</dbReference>
<dbReference type="SMART" id="SM01118">
    <property type="entry name" value="CYTH"/>
    <property type="match status" value="1"/>
</dbReference>
<dbReference type="HOGENOM" id="CLU_040400_0_2_6"/>
<dbReference type="SUPFAM" id="SSF55154">
    <property type="entry name" value="CYTH-like phosphatases"/>
    <property type="match status" value="1"/>
</dbReference>
<dbReference type="CDD" id="cd07756">
    <property type="entry name" value="CYTH-like_Pase_CHAD"/>
    <property type="match status" value="1"/>
</dbReference>